<dbReference type="PANTHER" id="PTHR30055:SF175">
    <property type="entry name" value="HTH-TYPE TRANSCRIPTIONAL REPRESSOR KSTR2"/>
    <property type="match status" value="1"/>
</dbReference>
<evidence type="ECO:0000313" key="7">
    <source>
        <dbReference type="EMBL" id="WAX56851.1"/>
    </source>
</evidence>
<dbReference type="EMBL" id="CP097463">
    <property type="protein sequence ID" value="WAX56851.1"/>
    <property type="molecule type" value="Genomic_DNA"/>
</dbReference>
<evidence type="ECO:0000256" key="3">
    <source>
        <dbReference type="ARBA" id="ARBA00023125"/>
    </source>
</evidence>
<feature type="domain" description="HTH tetR-type" evidence="6">
    <location>
        <begin position="2"/>
        <end position="62"/>
    </location>
</feature>
<dbReference type="PRINTS" id="PR00455">
    <property type="entry name" value="HTHTETR"/>
</dbReference>
<evidence type="ECO:0000259" key="6">
    <source>
        <dbReference type="PROSITE" id="PS50977"/>
    </source>
</evidence>
<dbReference type="InterPro" id="IPR001647">
    <property type="entry name" value="HTH_TetR"/>
</dbReference>
<dbReference type="InterPro" id="IPR036271">
    <property type="entry name" value="Tet_transcr_reg_TetR-rel_C_sf"/>
</dbReference>
<dbReference type="SUPFAM" id="SSF46689">
    <property type="entry name" value="Homeodomain-like"/>
    <property type="match status" value="1"/>
</dbReference>
<dbReference type="InterPro" id="IPR041490">
    <property type="entry name" value="KstR2_TetR_C"/>
</dbReference>
<dbReference type="Gene3D" id="1.10.357.10">
    <property type="entry name" value="Tetracycline Repressor, domain 2"/>
    <property type="match status" value="1"/>
</dbReference>
<keyword evidence="1" id="KW-0678">Repressor</keyword>
<evidence type="ECO:0000256" key="4">
    <source>
        <dbReference type="ARBA" id="ARBA00023163"/>
    </source>
</evidence>
<dbReference type="InterPro" id="IPR050109">
    <property type="entry name" value="HTH-type_TetR-like_transc_reg"/>
</dbReference>
<evidence type="ECO:0000256" key="2">
    <source>
        <dbReference type="ARBA" id="ARBA00023015"/>
    </source>
</evidence>
<keyword evidence="4" id="KW-0804">Transcription</keyword>
<evidence type="ECO:0000313" key="8">
    <source>
        <dbReference type="Proteomes" id="UP001164693"/>
    </source>
</evidence>
<proteinExistence type="predicted"/>
<dbReference type="Pfam" id="PF17932">
    <property type="entry name" value="TetR_C_24"/>
    <property type="match status" value="1"/>
</dbReference>
<dbReference type="Gene3D" id="1.10.10.60">
    <property type="entry name" value="Homeodomain-like"/>
    <property type="match status" value="1"/>
</dbReference>
<keyword evidence="8" id="KW-1185">Reference proteome</keyword>
<name>A0ABY7K0K6_9ACTN</name>
<dbReference type="RefSeq" id="WP_269443386.1">
    <property type="nucleotide sequence ID" value="NZ_CP097463.1"/>
</dbReference>
<keyword evidence="2" id="KW-0805">Transcription regulation</keyword>
<dbReference type="Proteomes" id="UP001164693">
    <property type="component" value="Chromosome"/>
</dbReference>
<evidence type="ECO:0000256" key="5">
    <source>
        <dbReference type="PROSITE-ProRule" id="PRU00335"/>
    </source>
</evidence>
<dbReference type="Pfam" id="PF00440">
    <property type="entry name" value="TetR_N"/>
    <property type="match status" value="1"/>
</dbReference>
<organism evidence="7 8">
    <name type="scientific">Jatrophihabitans cynanchi</name>
    <dbReference type="NCBI Taxonomy" id="2944128"/>
    <lineage>
        <taxon>Bacteria</taxon>
        <taxon>Bacillati</taxon>
        <taxon>Actinomycetota</taxon>
        <taxon>Actinomycetes</taxon>
        <taxon>Jatrophihabitantales</taxon>
        <taxon>Jatrophihabitantaceae</taxon>
        <taxon>Jatrophihabitans</taxon>
    </lineage>
</organism>
<protein>
    <submittedName>
        <fullName evidence="7">TetR/AcrR family transcriptional regulator</fullName>
    </submittedName>
</protein>
<feature type="DNA-binding region" description="H-T-H motif" evidence="5">
    <location>
        <begin position="25"/>
        <end position="44"/>
    </location>
</feature>
<keyword evidence="3 5" id="KW-0238">DNA-binding</keyword>
<accession>A0ABY7K0K6</accession>
<dbReference type="PROSITE" id="PS50977">
    <property type="entry name" value="HTH_TETR_2"/>
    <property type="match status" value="1"/>
</dbReference>
<evidence type="ECO:0000256" key="1">
    <source>
        <dbReference type="ARBA" id="ARBA00022491"/>
    </source>
</evidence>
<dbReference type="InterPro" id="IPR009057">
    <property type="entry name" value="Homeodomain-like_sf"/>
</dbReference>
<gene>
    <name evidence="7" type="ORF">M6B22_20335</name>
</gene>
<sequence length="189" mass="21026">MSDVKDRVLDAAVDLFARQGYDATSVAQVISRAGVTKGGFYHHYASKEALLYEVYGDLIARQLTALEQILARRLRPADTLRAVIGDLVGSTAASAQRALVFWRELHRLGHERTEEYRRSRRRYHDAVQQLIADGQATGEFTAVASPEVVTFTIFGVINELPLWYRPDGRKQPAELATELADLVLAALEG</sequence>
<reference evidence="7" key="1">
    <citation type="submission" date="2022-05" db="EMBL/GenBank/DDBJ databases">
        <title>Jatrophihabitans sp. SB3-54 whole genome sequence.</title>
        <authorList>
            <person name="Suh M.K."/>
            <person name="Eom M.K."/>
            <person name="Kim J.S."/>
            <person name="Kim H.S."/>
            <person name="Do H.E."/>
            <person name="Shin Y.K."/>
            <person name="Lee J.-S."/>
        </authorList>
    </citation>
    <scope>NUCLEOTIDE SEQUENCE</scope>
    <source>
        <strain evidence="7">SB3-54</strain>
    </source>
</reference>
<dbReference type="SUPFAM" id="SSF48498">
    <property type="entry name" value="Tetracyclin repressor-like, C-terminal domain"/>
    <property type="match status" value="1"/>
</dbReference>
<dbReference type="PANTHER" id="PTHR30055">
    <property type="entry name" value="HTH-TYPE TRANSCRIPTIONAL REGULATOR RUTR"/>
    <property type="match status" value="1"/>
</dbReference>